<dbReference type="InterPro" id="IPR043502">
    <property type="entry name" value="DNA/RNA_pol_sf"/>
</dbReference>
<dbReference type="PANTHER" id="PTHR33064:SF37">
    <property type="entry name" value="RIBONUCLEASE H"/>
    <property type="match status" value="1"/>
</dbReference>
<evidence type="ECO:0000313" key="3">
    <source>
        <dbReference type="Proteomes" id="UP000499080"/>
    </source>
</evidence>
<dbReference type="InterPro" id="IPR051320">
    <property type="entry name" value="Viral_Replic_Matur_Polypro"/>
</dbReference>
<dbReference type="Gene3D" id="3.30.70.270">
    <property type="match status" value="1"/>
</dbReference>
<gene>
    <name evidence="2" type="ORF">AVEN_207404_1</name>
</gene>
<reference evidence="2 3" key="1">
    <citation type="journal article" date="2019" name="Sci. Rep.">
        <title>Orb-weaving spider Araneus ventricosus genome elucidates the spidroin gene catalogue.</title>
        <authorList>
            <person name="Kono N."/>
            <person name="Nakamura H."/>
            <person name="Ohtoshi R."/>
            <person name="Moran D.A.P."/>
            <person name="Shinohara A."/>
            <person name="Yoshida Y."/>
            <person name="Fujiwara M."/>
            <person name="Mori M."/>
            <person name="Tomita M."/>
            <person name="Arakawa K."/>
        </authorList>
    </citation>
    <scope>NUCLEOTIDE SEQUENCE [LARGE SCALE GENOMIC DNA]</scope>
</reference>
<dbReference type="InterPro" id="IPR041577">
    <property type="entry name" value="RT_RNaseH_2"/>
</dbReference>
<dbReference type="PANTHER" id="PTHR33064">
    <property type="entry name" value="POL PROTEIN"/>
    <property type="match status" value="1"/>
</dbReference>
<proteinExistence type="predicted"/>
<comment type="caution">
    <text evidence="2">The sequence shown here is derived from an EMBL/GenBank/DDBJ whole genome shotgun (WGS) entry which is preliminary data.</text>
</comment>
<dbReference type="Pfam" id="PF17919">
    <property type="entry name" value="RT_RNaseH_2"/>
    <property type="match status" value="1"/>
</dbReference>
<organism evidence="2 3">
    <name type="scientific">Araneus ventricosus</name>
    <name type="common">Orbweaver spider</name>
    <name type="synonym">Epeira ventricosa</name>
    <dbReference type="NCBI Taxonomy" id="182803"/>
    <lineage>
        <taxon>Eukaryota</taxon>
        <taxon>Metazoa</taxon>
        <taxon>Ecdysozoa</taxon>
        <taxon>Arthropoda</taxon>
        <taxon>Chelicerata</taxon>
        <taxon>Arachnida</taxon>
        <taxon>Araneae</taxon>
        <taxon>Araneomorphae</taxon>
        <taxon>Entelegynae</taxon>
        <taxon>Araneoidea</taxon>
        <taxon>Araneidae</taxon>
        <taxon>Araneus</taxon>
    </lineage>
</organism>
<sequence length="126" mass="14275">MRAKWGHIRIQWVILHKNLQKWCRGSKKKIFCSAVYIKHASAVQAPLFDLVKSKKRKDKSRIEWNESTLQTFEDCKQTLSNAALLALNDPSASLSLYTDASDIAIGAVLQQNAGRQSEPLAFFLEN</sequence>
<dbReference type="GO" id="GO:0071897">
    <property type="term" value="P:DNA biosynthetic process"/>
    <property type="evidence" value="ECO:0007669"/>
    <property type="project" value="UniProtKB-ARBA"/>
</dbReference>
<dbReference type="Proteomes" id="UP000499080">
    <property type="component" value="Unassembled WGS sequence"/>
</dbReference>
<dbReference type="InterPro" id="IPR043128">
    <property type="entry name" value="Rev_trsase/Diguanyl_cyclase"/>
</dbReference>
<feature type="domain" description="Reverse transcriptase/retrotransposon-derived protein RNase H-like" evidence="1">
    <location>
        <begin position="64"/>
        <end position="123"/>
    </location>
</feature>
<dbReference type="AlphaFoldDB" id="A0A4Y2JAF5"/>
<keyword evidence="3" id="KW-1185">Reference proteome</keyword>
<name>A0A4Y2JAF5_ARAVE</name>
<accession>A0A4Y2JAF5</accession>
<dbReference type="SUPFAM" id="SSF56672">
    <property type="entry name" value="DNA/RNA polymerases"/>
    <property type="match status" value="1"/>
</dbReference>
<protein>
    <recommendedName>
        <fullName evidence="1">Reverse transcriptase/retrotransposon-derived protein RNase H-like domain-containing protein</fullName>
    </recommendedName>
</protein>
<evidence type="ECO:0000313" key="2">
    <source>
        <dbReference type="EMBL" id="GBM86895.1"/>
    </source>
</evidence>
<evidence type="ECO:0000259" key="1">
    <source>
        <dbReference type="Pfam" id="PF17919"/>
    </source>
</evidence>
<dbReference type="EMBL" id="BGPR01003346">
    <property type="protein sequence ID" value="GBM86895.1"/>
    <property type="molecule type" value="Genomic_DNA"/>
</dbReference>
<dbReference type="OrthoDB" id="7698356at2759"/>